<dbReference type="Pfam" id="PF06114">
    <property type="entry name" value="Peptidase_M78"/>
    <property type="match status" value="1"/>
</dbReference>
<comment type="similarity">
    <text evidence="1">Belongs to the short-chain fatty acyl-CoA assimilation regulator (ScfR) family.</text>
</comment>
<dbReference type="PROSITE" id="PS50943">
    <property type="entry name" value="HTH_CROC1"/>
    <property type="match status" value="1"/>
</dbReference>
<protein>
    <submittedName>
        <fullName evidence="3">ImmA/IrrE family metallo-endopeptidase</fullName>
    </submittedName>
</protein>
<dbReference type="CDD" id="cd00093">
    <property type="entry name" value="HTH_XRE"/>
    <property type="match status" value="1"/>
</dbReference>
<dbReference type="SMART" id="SM00530">
    <property type="entry name" value="HTH_XRE"/>
    <property type="match status" value="1"/>
</dbReference>
<accession>A0ABV8YEB1</accession>
<dbReference type="InterPro" id="IPR052345">
    <property type="entry name" value="Rad_response_metalloprotease"/>
</dbReference>
<dbReference type="InterPro" id="IPR010982">
    <property type="entry name" value="Lambda_DNA-bd_dom_sf"/>
</dbReference>
<dbReference type="InterPro" id="IPR001387">
    <property type="entry name" value="Cro/C1-type_HTH"/>
</dbReference>
<dbReference type="PANTHER" id="PTHR43236">
    <property type="entry name" value="ANTITOXIN HIGA1"/>
    <property type="match status" value="1"/>
</dbReference>
<dbReference type="InterPro" id="IPR010359">
    <property type="entry name" value="IrrE_HExxH"/>
</dbReference>
<dbReference type="PANTHER" id="PTHR43236:SF1">
    <property type="entry name" value="BLL7220 PROTEIN"/>
    <property type="match status" value="1"/>
</dbReference>
<dbReference type="Proteomes" id="UP001595939">
    <property type="component" value="Unassembled WGS sequence"/>
</dbReference>
<dbReference type="Pfam" id="PF01381">
    <property type="entry name" value="HTH_3"/>
    <property type="match status" value="1"/>
</dbReference>
<proteinExistence type="inferred from homology"/>
<sequence>MKLGVPGFVGARLTQAREAMGLSQNGLADRIGVSKQAISRYERDEDSPMFPVLNALAEELNQDKEFFSRPIRLNPSAKVTFYRRLKRVTKAELKKISIWREWYDELVDLLGQYLELPALNLPHDLFLPHNPALIDMAVIEAATLRLREHWGLGQRPIGHLIRQMERNGLLVTRFDFGVDGVDGFSLEAANQPLSLVALNTAKSNAFRSRFDAAHELGHHILHRHVTDEMLKDPATYELVERQAHRFASSLLLPQDAFRDDLYSYNLDALLHLKEKWNVSIAAMLYRMKDMELIDNSEHTALRKSMSGKDWTKREPFDEEATPEKPALLAQAIDTLVNQAGFTKQDVINDLKLRPHIIEQLANLSFGYFDVPESVEINVTNLRLSGT</sequence>
<evidence type="ECO:0000256" key="1">
    <source>
        <dbReference type="ARBA" id="ARBA00007227"/>
    </source>
</evidence>
<dbReference type="RefSeq" id="WP_380129972.1">
    <property type="nucleotide sequence ID" value="NZ_JBHSEG010000008.1"/>
</dbReference>
<keyword evidence="4" id="KW-1185">Reference proteome</keyword>
<evidence type="ECO:0000313" key="3">
    <source>
        <dbReference type="EMBL" id="MFC4455258.1"/>
    </source>
</evidence>
<evidence type="ECO:0000313" key="4">
    <source>
        <dbReference type="Proteomes" id="UP001595939"/>
    </source>
</evidence>
<dbReference type="Gene3D" id="1.10.260.40">
    <property type="entry name" value="lambda repressor-like DNA-binding domains"/>
    <property type="match status" value="1"/>
</dbReference>
<dbReference type="EMBL" id="JBHSEG010000008">
    <property type="protein sequence ID" value="MFC4455258.1"/>
    <property type="molecule type" value="Genomic_DNA"/>
</dbReference>
<evidence type="ECO:0000259" key="2">
    <source>
        <dbReference type="PROSITE" id="PS50943"/>
    </source>
</evidence>
<dbReference type="Gene3D" id="1.10.10.2910">
    <property type="match status" value="1"/>
</dbReference>
<organism evidence="3 4">
    <name type="scientific">Deinococcus sonorensis</name>
    <dbReference type="NCBI Taxonomy" id="309891"/>
    <lineage>
        <taxon>Bacteria</taxon>
        <taxon>Thermotogati</taxon>
        <taxon>Deinococcota</taxon>
        <taxon>Deinococci</taxon>
        <taxon>Deinococcales</taxon>
        <taxon>Deinococcaceae</taxon>
        <taxon>Deinococcus</taxon>
    </lineage>
</organism>
<dbReference type="SUPFAM" id="SSF47413">
    <property type="entry name" value="lambda repressor-like DNA-binding domains"/>
    <property type="match status" value="1"/>
</dbReference>
<gene>
    <name evidence="3" type="ORF">ACFO0P_15885</name>
</gene>
<feature type="domain" description="HTH cro/C1-type" evidence="2">
    <location>
        <begin position="13"/>
        <end position="67"/>
    </location>
</feature>
<reference evidence="4" key="1">
    <citation type="journal article" date="2019" name="Int. J. Syst. Evol. Microbiol.">
        <title>The Global Catalogue of Microorganisms (GCM) 10K type strain sequencing project: providing services to taxonomists for standard genome sequencing and annotation.</title>
        <authorList>
            <consortium name="The Broad Institute Genomics Platform"/>
            <consortium name="The Broad Institute Genome Sequencing Center for Infectious Disease"/>
            <person name="Wu L."/>
            <person name="Ma J."/>
        </authorList>
    </citation>
    <scope>NUCLEOTIDE SEQUENCE [LARGE SCALE GENOMIC DNA]</scope>
    <source>
        <strain evidence="4">CCUG 39970</strain>
    </source>
</reference>
<comment type="caution">
    <text evidence="3">The sequence shown here is derived from an EMBL/GenBank/DDBJ whole genome shotgun (WGS) entry which is preliminary data.</text>
</comment>
<name>A0ABV8YEB1_9DEIO</name>